<dbReference type="Gene3D" id="3.40.50.1820">
    <property type="entry name" value="alpha/beta hydrolase"/>
    <property type="match status" value="1"/>
</dbReference>
<name>A0A167AT63_9BACL</name>
<dbReference type="RefSeq" id="WP_068661150.1">
    <property type="nucleotide sequence ID" value="NZ_CP017770.1"/>
</dbReference>
<reference evidence="3 4" key="1">
    <citation type="submission" date="2016-02" db="EMBL/GenBank/DDBJ databases">
        <title>Paenibacillus sp. LPB0068, isolated from Crassostrea gigas.</title>
        <authorList>
            <person name="Shin S.-K."/>
            <person name="Yi H."/>
        </authorList>
    </citation>
    <scope>NUCLEOTIDE SEQUENCE [LARGE SCALE GENOMIC DNA]</scope>
    <source>
        <strain evidence="3 4">LPB0068</strain>
    </source>
</reference>
<dbReference type="AlphaFoldDB" id="A0A167AT63"/>
<proteinExistence type="predicted"/>
<evidence type="ECO:0000256" key="1">
    <source>
        <dbReference type="ARBA" id="ARBA00022801"/>
    </source>
</evidence>
<gene>
    <name evidence="3" type="ORF">PNBC_19635</name>
</gene>
<dbReference type="InterPro" id="IPR029058">
    <property type="entry name" value="AB_hydrolase_fold"/>
</dbReference>
<dbReference type="Proteomes" id="UP000077134">
    <property type="component" value="Unassembled WGS sequence"/>
</dbReference>
<keyword evidence="4" id="KW-1185">Reference proteome</keyword>
<protein>
    <submittedName>
        <fullName evidence="3">Alpha/beta hydrolase</fullName>
    </submittedName>
</protein>
<comment type="caution">
    <text evidence="3">The sequence shown here is derived from an EMBL/GenBank/DDBJ whole genome shotgun (WGS) entry which is preliminary data.</text>
</comment>
<dbReference type="GO" id="GO:0016020">
    <property type="term" value="C:membrane"/>
    <property type="evidence" value="ECO:0007669"/>
    <property type="project" value="TreeGrafter"/>
</dbReference>
<dbReference type="InterPro" id="IPR000073">
    <property type="entry name" value="AB_hydrolase_1"/>
</dbReference>
<organism evidence="3 4">
    <name type="scientific">Paenibacillus crassostreae</name>
    <dbReference type="NCBI Taxonomy" id="1763538"/>
    <lineage>
        <taxon>Bacteria</taxon>
        <taxon>Bacillati</taxon>
        <taxon>Bacillota</taxon>
        <taxon>Bacilli</taxon>
        <taxon>Bacillales</taxon>
        <taxon>Paenibacillaceae</taxon>
        <taxon>Paenibacillus</taxon>
    </lineage>
</organism>
<evidence type="ECO:0000313" key="3">
    <source>
        <dbReference type="EMBL" id="OAB71404.1"/>
    </source>
</evidence>
<evidence type="ECO:0000259" key="2">
    <source>
        <dbReference type="Pfam" id="PF00561"/>
    </source>
</evidence>
<dbReference type="SUPFAM" id="SSF53474">
    <property type="entry name" value="alpha/beta-Hydrolases"/>
    <property type="match status" value="1"/>
</dbReference>
<dbReference type="GO" id="GO:0016787">
    <property type="term" value="F:hydrolase activity"/>
    <property type="evidence" value="ECO:0007669"/>
    <property type="project" value="UniProtKB-KW"/>
</dbReference>
<keyword evidence="1 3" id="KW-0378">Hydrolase</keyword>
<accession>A0A167AT63</accession>
<dbReference type="PANTHER" id="PTHR43798">
    <property type="entry name" value="MONOACYLGLYCEROL LIPASE"/>
    <property type="match status" value="1"/>
</dbReference>
<dbReference type="PRINTS" id="PR00111">
    <property type="entry name" value="ABHYDROLASE"/>
</dbReference>
<dbReference type="InterPro" id="IPR050266">
    <property type="entry name" value="AB_hydrolase_sf"/>
</dbReference>
<dbReference type="EMBL" id="LSFN01000040">
    <property type="protein sequence ID" value="OAB71404.1"/>
    <property type="molecule type" value="Genomic_DNA"/>
</dbReference>
<evidence type="ECO:0000313" key="4">
    <source>
        <dbReference type="Proteomes" id="UP000077134"/>
    </source>
</evidence>
<feature type="domain" description="AB hydrolase-1" evidence="2">
    <location>
        <begin position="21"/>
        <end position="130"/>
    </location>
</feature>
<sequence length="260" mass="29406">MPIANIQGNALYYIDRGQGTPILFIHPPVLTSLNFTYQIQGLSPHFRTIAFDIRGHGKSEPSQQAITYPLIVEDIKCLMDQLHIDKCFLCGYSTGGSVALEFLLTYPERAWGGIIIGGMSEVNDWRLWKKICLGVAFAKLNAIGTIALSLAIGQSTNMSLLYKLFLDAKKGNAQNAEQYYRYSLAYNCTSQLHNIHLPVLLTYGEEDKHFHPYAAMLHQQLPMSELVFFKNTDHRIPTKAPSSLNQLIETFIHRTSHIYR</sequence>
<dbReference type="STRING" id="1763538.LPB68_16765"/>
<dbReference type="Pfam" id="PF00561">
    <property type="entry name" value="Abhydrolase_1"/>
    <property type="match status" value="1"/>
</dbReference>
<dbReference type="OrthoDB" id="6191536at2"/>
<dbReference type="PANTHER" id="PTHR43798:SF31">
    <property type="entry name" value="AB HYDROLASE SUPERFAMILY PROTEIN YCLE"/>
    <property type="match status" value="1"/>
</dbReference>
<dbReference type="KEGG" id="pcx:LPB68_16765"/>